<gene>
    <name evidence="2" type="ORF">DA792_17685</name>
</gene>
<dbReference type="KEGG" id="cbak:DA792_17685"/>
<evidence type="ECO:0000313" key="3">
    <source>
        <dbReference type="Proteomes" id="UP000241447"/>
    </source>
</evidence>
<evidence type="ECO:0000256" key="1">
    <source>
        <dbReference type="SAM" id="MobiDB-lite"/>
    </source>
</evidence>
<organism evidence="2 3">
    <name type="scientific">Celeribacter baekdonensis</name>
    <dbReference type="NCBI Taxonomy" id="875171"/>
    <lineage>
        <taxon>Bacteria</taxon>
        <taxon>Pseudomonadati</taxon>
        <taxon>Pseudomonadota</taxon>
        <taxon>Alphaproteobacteria</taxon>
        <taxon>Rhodobacterales</taxon>
        <taxon>Roseobacteraceae</taxon>
        <taxon>Celeribacter</taxon>
    </lineage>
</organism>
<dbReference type="Proteomes" id="UP000241447">
    <property type="component" value="Chromosome"/>
</dbReference>
<dbReference type="EMBL" id="CP028475">
    <property type="protein sequence ID" value="AVW92695.1"/>
    <property type="molecule type" value="Genomic_DNA"/>
</dbReference>
<proteinExistence type="predicted"/>
<name>A0A2R4M695_9RHOB</name>
<protein>
    <submittedName>
        <fullName evidence="2">Uncharacterized protein</fullName>
    </submittedName>
</protein>
<reference evidence="2 3" key="1">
    <citation type="submission" date="2018-03" db="EMBL/GenBank/DDBJ databases">
        <title>The Complete Genome of Celeribacter baekdonensis strain LH4, a Thiosulfate-Oxidizing Alphaproteobacterium Isolated from Gulf of Mexico Continental Slope Sediments.</title>
        <authorList>
            <person name="Flood B.E."/>
            <person name="Bailey J.V."/>
            <person name="Leprich D."/>
        </authorList>
    </citation>
    <scope>NUCLEOTIDE SEQUENCE [LARGE SCALE GENOMIC DNA]</scope>
    <source>
        <strain evidence="2 3">LH4</strain>
    </source>
</reference>
<accession>A0A2R4M695</accession>
<feature type="region of interest" description="Disordered" evidence="1">
    <location>
        <begin position="23"/>
        <end position="49"/>
    </location>
</feature>
<sequence>MSRGSLAMPVWVWGDTLKHGDHGTNVAMEHDPAHGRVSPDTAHGIGSNTRLPEEYAKTGLKTASCPKDKVANVEEKTWAL</sequence>
<evidence type="ECO:0000313" key="2">
    <source>
        <dbReference type="EMBL" id="AVW92695.1"/>
    </source>
</evidence>
<dbReference type="AlphaFoldDB" id="A0A2R4M695"/>
<feature type="compositionally biased region" description="Basic and acidic residues" evidence="1">
    <location>
        <begin position="23"/>
        <end position="34"/>
    </location>
</feature>